<dbReference type="PANTHER" id="PTHR31969">
    <property type="entry name" value="GEM-LIKE PROTEIN 2"/>
    <property type="match status" value="1"/>
</dbReference>
<comment type="caution">
    <text evidence="3">The sequence shown here is derived from an EMBL/GenBank/DDBJ whole genome shotgun (WGS) entry which is preliminary data.</text>
</comment>
<keyword evidence="4" id="KW-1185">Reference proteome</keyword>
<protein>
    <recommendedName>
        <fullName evidence="2">GRAM domain-containing protein</fullName>
    </recommendedName>
</protein>
<dbReference type="AlphaFoldDB" id="A0AAN9PS77"/>
<gene>
    <name evidence="3" type="ORF">VNO77_42220</name>
</gene>
<reference evidence="3 4" key="1">
    <citation type="submission" date="2024-01" db="EMBL/GenBank/DDBJ databases">
        <title>The genomes of 5 underutilized Papilionoideae crops provide insights into root nodulation and disease resistanc.</title>
        <authorList>
            <person name="Jiang F."/>
        </authorList>
    </citation>
    <scope>NUCLEOTIDE SEQUENCE [LARGE SCALE GENOMIC DNA]</scope>
    <source>
        <strain evidence="3">LVBAO_FW01</strain>
        <tissue evidence="3">Leaves</tissue>
    </source>
</reference>
<name>A0AAN9PS77_CANGL</name>
<dbReference type="Pfam" id="PF02893">
    <property type="entry name" value="GRAM"/>
    <property type="match status" value="1"/>
</dbReference>
<sequence length="220" mass="24890">MNTSLLHSLVIGTPFSLATYNQLQKSFNKYLPDPAIACQCSTPTSKQSKVYSIINKLGRKAESLSQGVREHVRLGPTITDTVMGKLSLGARILQVGGVEKVFNKFFNVRKEERLLKASQCYLSTTSGPLAGLLFISTEKVSFCSERSMKVFSSKDQMCRIHYKVAIPLKKIKCVNQSKNVEIPSQKYLAIVTEDNFEFWFMGFFKYHKTFKYLEQAISQS</sequence>
<dbReference type="Proteomes" id="UP001367508">
    <property type="component" value="Unassembled WGS sequence"/>
</dbReference>
<dbReference type="EMBL" id="JAYMYQ010000010">
    <property type="protein sequence ID" value="KAK7308601.1"/>
    <property type="molecule type" value="Genomic_DNA"/>
</dbReference>
<dbReference type="SMART" id="SM00568">
    <property type="entry name" value="GRAM"/>
    <property type="match status" value="1"/>
</dbReference>
<evidence type="ECO:0000256" key="1">
    <source>
        <dbReference type="ARBA" id="ARBA00009414"/>
    </source>
</evidence>
<evidence type="ECO:0000313" key="3">
    <source>
        <dbReference type="EMBL" id="KAK7308601.1"/>
    </source>
</evidence>
<comment type="similarity">
    <text evidence="1">Belongs to the GEM family.</text>
</comment>
<dbReference type="InterPro" id="IPR011993">
    <property type="entry name" value="PH-like_dom_sf"/>
</dbReference>
<accession>A0AAN9PS77</accession>
<proteinExistence type="inferred from homology"/>
<dbReference type="InterPro" id="IPR037848">
    <property type="entry name" value="GEM-like"/>
</dbReference>
<evidence type="ECO:0000259" key="2">
    <source>
        <dbReference type="SMART" id="SM00568"/>
    </source>
</evidence>
<dbReference type="Gene3D" id="2.30.29.30">
    <property type="entry name" value="Pleckstrin-homology domain (PH domain)/Phosphotyrosine-binding domain (PTB)"/>
    <property type="match status" value="1"/>
</dbReference>
<organism evidence="3 4">
    <name type="scientific">Canavalia gladiata</name>
    <name type="common">Sword bean</name>
    <name type="synonym">Dolichos gladiatus</name>
    <dbReference type="NCBI Taxonomy" id="3824"/>
    <lineage>
        <taxon>Eukaryota</taxon>
        <taxon>Viridiplantae</taxon>
        <taxon>Streptophyta</taxon>
        <taxon>Embryophyta</taxon>
        <taxon>Tracheophyta</taxon>
        <taxon>Spermatophyta</taxon>
        <taxon>Magnoliopsida</taxon>
        <taxon>eudicotyledons</taxon>
        <taxon>Gunneridae</taxon>
        <taxon>Pentapetalae</taxon>
        <taxon>rosids</taxon>
        <taxon>fabids</taxon>
        <taxon>Fabales</taxon>
        <taxon>Fabaceae</taxon>
        <taxon>Papilionoideae</taxon>
        <taxon>50 kb inversion clade</taxon>
        <taxon>NPAAA clade</taxon>
        <taxon>indigoferoid/millettioid clade</taxon>
        <taxon>Phaseoleae</taxon>
        <taxon>Canavalia</taxon>
    </lineage>
</organism>
<dbReference type="InterPro" id="IPR004182">
    <property type="entry name" value="GRAM"/>
</dbReference>
<feature type="domain" description="GRAM" evidence="2">
    <location>
        <begin position="100"/>
        <end position="178"/>
    </location>
</feature>
<evidence type="ECO:0000313" key="4">
    <source>
        <dbReference type="Proteomes" id="UP001367508"/>
    </source>
</evidence>